<feature type="region of interest" description="Disordered" evidence="1">
    <location>
        <begin position="51"/>
        <end position="72"/>
    </location>
</feature>
<feature type="region of interest" description="Disordered" evidence="1">
    <location>
        <begin position="301"/>
        <end position="341"/>
    </location>
</feature>
<sequence length="539" mass="59042">MAQKGRASVWEGHRRRWRVVIVEGVCRVLISILRDKGYSFDFISSCKGQRREESKLQKREKEETQVATSSEHVSLLGITKKKKAHNMIDRVDGESYDQVELAGKKKTSPPLPPPSPPDVPSGSSSSSSNNPFIIITILDSTMKELIILGLTALSHAAMSPDIAPSSRLLTEPGSPPPPPDWLRRQTESIWNNEQKCLRALSREFHTPQDRFKLCRYFLNEDEGDDHVASDVRAKALRILAECDPVTASGVCTKLEGPPSVSTKTSCFEKLKMDLLKNPDRAWEVCRQTYELGEEGVVQDIDTTASDIDVDIDRPLPRDEEARDEEEEEEEEKEEDQAPESCYENREVIAKACRSIGAPESLGMPGCRGQKSYDETIKLLTLAGLNRLCDQVDRGQHLSESAIGSVASETLTPKAVKEAVEAVREGCRCHREQRARSHEWISSVVGDGGLKTSVRPFAASQTGVVRGGDGLEESSDGRGFGSAAGLSRFADEADGGDGGDGGSGGDDDAGVVFSGVVLADFRFITKEKKEKPLLDIGKML</sequence>
<evidence type="ECO:0000256" key="1">
    <source>
        <dbReference type="SAM" id="MobiDB-lite"/>
    </source>
</evidence>
<feature type="region of interest" description="Disordered" evidence="1">
    <location>
        <begin position="463"/>
        <end position="482"/>
    </location>
</feature>
<feature type="compositionally biased region" description="Basic and acidic residues" evidence="1">
    <location>
        <begin position="310"/>
        <end position="320"/>
    </location>
</feature>
<dbReference type="AlphaFoldDB" id="A0A367L9E9"/>
<evidence type="ECO:0000313" key="2">
    <source>
        <dbReference type="EMBL" id="RCI11048.1"/>
    </source>
</evidence>
<accession>A0A367L9E9</accession>
<name>A0A367L9E9_9HYPO</name>
<dbReference type="EMBL" id="LKCN02000011">
    <property type="protein sequence ID" value="RCI11048.1"/>
    <property type="molecule type" value="Genomic_DNA"/>
</dbReference>
<feature type="compositionally biased region" description="Pro residues" evidence="1">
    <location>
        <begin position="109"/>
        <end position="119"/>
    </location>
</feature>
<dbReference type="OrthoDB" id="4924443at2759"/>
<feature type="compositionally biased region" description="Acidic residues" evidence="1">
    <location>
        <begin position="321"/>
        <end position="337"/>
    </location>
</feature>
<reference evidence="2 3" key="1">
    <citation type="journal article" date="2015" name="BMC Genomics">
        <title>Insights from the genome of Ophiocordyceps polyrhachis-furcata to pathogenicity and host specificity in insect fungi.</title>
        <authorList>
            <person name="Wichadakul D."/>
            <person name="Kobmoo N."/>
            <person name="Ingsriswang S."/>
            <person name="Tangphatsornruang S."/>
            <person name="Chantasingh D."/>
            <person name="Luangsa-ard J.J."/>
            <person name="Eurwilaichitr L."/>
        </authorList>
    </citation>
    <scope>NUCLEOTIDE SEQUENCE [LARGE SCALE GENOMIC DNA]</scope>
    <source>
        <strain evidence="2 3">BCC 54312</strain>
    </source>
</reference>
<evidence type="ECO:0000313" key="3">
    <source>
        <dbReference type="Proteomes" id="UP000253664"/>
    </source>
</evidence>
<proteinExistence type="predicted"/>
<feature type="compositionally biased region" description="Basic and acidic residues" evidence="1">
    <location>
        <begin position="51"/>
        <end position="64"/>
    </location>
</feature>
<comment type="caution">
    <text evidence="2">The sequence shown here is derived from an EMBL/GenBank/DDBJ whole genome shotgun (WGS) entry which is preliminary data.</text>
</comment>
<feature type="region of interest" description="Disordered" evidence="1">
    <location>
        <begin position="95"/>
        <end position="127"/>
    </location>
</feature>
<protein>
    <submittedName>
        <fullName evidence="2">Uncharacterized protein</fullName>
    </submittedName>
</protein>
<organism evidence="2 3">
    <name type="scientific">Ophiocordyceps polyrhachis-furcata BCC 54312</name>
    <dbReference type="NCBI Taxonomy" id="1330021"/>
    <lineage>
        <taxon>Eukaryota</taxon>
        <taxon>Fungi</taxon>
        <taxon>Dikarya</taxon>
        <taxon>Ascomycota</taxon>
        <taxon>Pezizomycotina</taxon>
        <taxon>Sordariomycetes</taxon>
        <taxon>Hypocreomycetidae</taxon>
        <taxon>Hypocreales</taxon>
        <taxon>Ophiocordycipitaceae</taxon>
        <taxon>Ophiocordyceps</taxon>
    </lineage>
</organism>
<dbReference type="Proteomes" id="UP000253664">
    <property type="component" value="Unassembled WGS sequence"/>
</dbReference>
<gene>
    <name evidence="2" type="ORF">L249_5217</name>
</gene>
<keyword evidence="3" id="KW-1185">Reference proteome</keyword>